<dbReference type="AlphaFoldDB" id="A0A1I4UN21"/>
<evidence type="ECO:0000256" key="2">
    <source>
        <dbReference type="ARBA" id="ARBA00023136"/>
    </source>
</evidence>
<dbReference type="OrthoDB" id="8764943at2"/>
<keyword evidence="6" id="KW-0675">Receptor</keyword>
<keyword evidence="2" id="KW-0472">Membrane</keyword>
<dbReference type="SUPFAM" id="SSF56935">
    <property type="entry name" value="Porins"/>
    <property type="match status" value="1"/>
</dbReference>
<feature type="chain" id="PRO_5011555732" evidence="4">
    <location>
        <begin position="18"/>
        <end position="789"/>
    </location>
</feature>
<dbReference type="Gene3D" id="2.40.170.20">
    <property type="entry name" value="TonB-dependent receptor, beta-barrel domain"/>
    <property type="match status" value="1"/>
</dbReference>
<dbReference type="RefSeq" id="WP_092906936.1">
    <property type="nucleotide sequence ID" value="NZ_FOUZ01000004.1"/>
</dbReference>
<comment type="subcellular location">
    <subcellularLocation>
        <location evidence="1">Cell outer membrane</location>
    </subcellularLocation>
</comment>
<keyword evidence="7" id="KW-1185">Reference proteome</keyword>
<evidence type="ECO:0000259" key="5">
    <source>
        <dbReference type="Pfam" id="PF14905"/>
    </source>
</evidence>
<evidence type="ECO:0000313" key="7">
    <source>
        <dbReference type="Proteomes" id="UP000199149"/>
    </source>
</evidence>
<accession>A0A1I4UN21</accession>
<evidence type="ECO:0000313" key="6">
    <source>
        <dbReference type="EMBL" id="SFM90399.1"/>
    </source>
</evidence>
<feature type="signal peptide" evidence="4">
    <location>
        <begin position="1"/>
        <end position="17"/>
    </location>
</feature>
<keyword evidence="3" id="KW-0998">Cell outer membrane</keyword>
<evidence type="ECO:0000256" key="3">
    <source>
        <dbReference type="ARBA" id="ARBA00023237"/>
    </source>
</evidence>
<dbReference type="EMBL" id="FOUZ01000004">
    <property type="protein sequence ID" value="SFM90399.1"/>
    <property type="molecule type" value="Genomic_DNA"/>
</dbReference>
<gene>
    <name evidence="6" type="ORF">SAMN05421738_10423</name>
</gene>
<organism evidence="6 7">
    <name type="scientific">Algoriella xinjiangensis</name>
    <dbReference type="NCBI Taxonomy" id="684065"/>
    <lineage>
        <taxon>Bacteria</taxon>
        <taxon>Pseudomonadati</taxon>
        <taxon>Bacteroidota</taxon>
        <taxon>Flavobacteriia</taxon>
        <taxon>Flavobacteriales</taxon>
        <taxon>Weeksellaceae</taxon>
        <taxon>Algoriella</taxon>
    </lineage>
</organism>
<name>A0A1I4UN21_9FLAO</name>
<evidence type="ECO:0000256" key="4">
    <source>
        <dbReference type="SAM" id="SignalP"/>
    </source>
</evidence>
<feature type="domain" description="Outer membrane protein beta-barrel" evidence="5">
    <location>
        <begin position="367"/>
        <end position="767"/>
    </location>
</feature>
<reference evidence="7" key="1">
    <citation type="submission" date="2016-10" db="EMBL/GenBank/DDBJ databases">
        <authorList>
            <person name="Varghese N."/>
            <person name="Submissions S."/>
        </authorList>
    </citation>
    <scope>NUCLEOTIDE SEQUENCE [LARGE SCALE GENOMIC DNA]</scope>
    <source>
        <strain evidence="7">XJ109</strain>
    </source>
</reference>
<dbReference type="Pfam" id="PF14905">
    <property type="entry name" value="OMP_b-brl_3"/>
    <property type="match status" value="1"/>
</dbReference>
<sequence>MKTILYIFLFATSFVSAQNITTKLVDEENKPLAAISIEIETSAKKNYDLTSDENGIFNFEIEQASSFTIYIKEYGFQEFEQNFQTNKIKSPLTILLKKDESIDLKTVTISGQKPLIKRKIDRLEFNVENTPLQNLSAWDIVKNTPNVLVKNDQLSVRGNTQILVTINDKKTLMTEDQLKQLLENTEGSTVSSVEVITNPPAKYEASGSAIINIKMKQNVLSGYKGQFSTRYHQATYAKGMVGTSQSYNKNKWQLSGSYYFVNGKYMRSNFDVVTYDADKTRWESDMVRKTVAKAQHIYNFASQYTIDSLSNLQFGLNGYNNPASIGNYKVPTTIYSLDTNEIESYYLTQNHRKEFSNNFNAYLAYDKKFGKNNLTWTNNFSTRHYKESQDVLTQLHFINQPYKENYFLSKAKQDINLYATQLDYALTNDNFGLEAGLKYSFVKNDNDLDFFEKTTNQIDYQPEKSNVFNYKEQIFAAYISSNFKWEKWEAKAGLRTETTWINIISDNPYSKNNRTKTDFFPTAYLMYSFEKSGQLGLNYGKRIDRPNYNFLNPSKSYYNLFSYFQGDPTIKSTIIHNLSLTYTISDWNFEAYYRYEKNPAMELSIQNPETFETVYHFTNIKNGEAYGFNLSKNYNLKSWWKINLFAMAEYNKNYFFGTDQKTYKNDVVFYNVNLNTQIDLDTEKTFSISAGYVYNSKAIQASFDIGSSQNTYLILNKKLWDKRFEIGLTLNDIFRTDRNTIVTKYANQNQYFKDYRDTQYFILNLKYNFGNQKVKEAKQIEKTAEQNRI</sequence>
<keyword evidence="4" id="KW-0732">Signal</keyword>
<dbReference type="InterPro" id="IPR041700">
    <property type="entry name" value="OMP_b-brl_3"/>
</dbReference>
<proteinExistence type="predicted"/>
<dbReference type="InterPro" id="IPR036942">
    <property type="entry name" value="Beta-barrel_TonB_sf"/>
</dbReference>
<dbReference type="Proteomes" id="UP000199149">
    <property type="component" value="Unassembled WGS sequence"/>
</dbReference>
<evidence type="ECO:0000256" key="1">
    <source>
        <dbReference type="ARBA" id="ARBA00004442"/>
    </source>
</evidence>
<protein>
    <submittedName>
        <fullName evidence="6">Outer membrane receptor proteins, mostly Fe transport</fullName>
    </submittedName>
</protein>
<dbReference type="GO" id="GO:0009279">
    <property type="term" value="C:cell outer membrane"/>
    <property type="evidence" value="ECO:0007669"/>
    <property type="project" value="UniProtKB-SubCell"/>
</dbReference>
<dbReference type="STRING" id="684065.SAMN05421738_10423"/>